<protein>
    <recommendedName>
        <fullName evidence="3">Methyltransferase FkbM domain-containing protein</fullName>
    </recommendedName>
</protein>
<proteinExistence type="predicted"/>
<accession>A0A0G1Y2I8</accession>
<evidence type="ECO:0000313" key="2">
    <source>
        <dbReference type="Proteomes" id="UP000033965"/>
    </source>
</evidence>
<comment type="caution">
    <text evidence="1">The sequence shown here is derived from an EMBL/GenBank/DDBJ whole genome shotgun (WGS) entry which is preliminary data.</text>
</comment>
<gene>
    <name evidence="1" type="ORF">UY44_C0005G0014</name>
</gene>
<reference evidence="1 2" key="1">
    <citation type="journal article" date="2015" name="Nature">
        <title>rRNA introns, odd ribosomes, and small enigmatic genomes across a large radiation of phyla.</title>
        <authorList>
            <person name="Brown C.T."/>
            <person name="Hug L.A."/>
            <person name="Thomas B.C."/>
            <person name="Sharon I."/>
            <person name="Castelle C.J."/>
            <person name="Singh A."/>
            <person name="Wilkins M.J."/>
            <person name="Williams K.H."/>
            <person name="Banfield J.F."/>
        </authorList>
    </citation>
    <scope>NUCLEOTIDE SEQUENCE [LARGE SCALE GENOMIC DNA]</scope>
</reference>
<dbReference type="EMBL" id="LCPZ01000005">
    <property type="protein sequence ID" value="KKW09097.1"/>
    <property type="molecule type" value="Genomic_DNA"/>
</dbReference>
<organism evidence="1 2">
    <name type="scientific">Candidatus Kaiserbacteria bacterium GW2011_GWA2_49_19</name>
    <dbReference type="NCBI Taxonomy" id="1618669"/>
    <lineage>
        <taxon>Bacteria</taxon>
        <taxon>Candidatus Kaiseribacteriota</taxon>
    </lineage>
</organism>
<sequence>MLRKYLRKITDRILAPYLDAQGKMYMQQIPALNQATQLLLKLAYQELARSRKPLPGFGDVEFRSFSQNGEDGILLYIFSLIGTTNKKAVEIGCGNGLENNTANLIINHGWRGLLIDGDAKNIAHAKEFYTHSRDTFITPPNTLHAWVTRENINRLMTEHGMSGEIDLLSLDIDGMDYWIWEALTAVSPRVVILEYHEEFGHEPITVPYDPQFNRMKQDPRYHGASLPAFVKLAHAKGYRLVGSNLQKFNALFLRHDTGVDVFPEIPFTACMRDTDPNHYTLVNDLLKTYPLERI</sequence>
<name>A0A0G1Y2I8_9BACT</name>
<evidence type="ECO:0000313" key="1">
    <source>
        <dbReference type="EMBL" id="KKW09097.1"/>
    </source>
</evidence>
<evidence type="ECO:0008006" key="3">
    <source>
        <dbReference type="Google" id="ProtNLM"/>
    </source>
</evidence>
<dbReference type="AlphaFoldDB" id="A0A0G1Y2I8"/>
<dbReference type="Proteomes" id="UP000033965">
    <property type="component" value="Unassembled WGS sequence"/>
</dbReference>
<dbReference type="PATRIC" id="fig|1618669.3.peg.221"/>